<proteinExistence type="predicted"/>
<name>A0ABY6F157_9ACTN</name>
<accession>A0ABY6F157</accession>
<geneLocation type="plasmid" evidence="1 2">
    <name>punmamed2</name>
</geneLocation>
<dbReference type="RefSeq" id="WP_143611403.1">
    <property type="nucleotide sequence ID" value="NZ_CP106796.1"/>
</dbReference>
<dbReference type="EMBL" id="CP106796">
    <property type="protein sequence ID" value="UXY40411.1"/>
    <property type="molecule type" value="Genomic_DNA"/>
</dbReference>
<gene>
    <name evidence="1" type="ORF">N8I86_38245</name>
</gene>
<reference evidence="1" key="1">
    <citation type="submission" date="2022-10" db="EMBL/GenBank/DDBJ databases">
        <authorList>
            <person name="Mo P."/>
        </authorList>
    </citation>
    <scope>NUCLEOTIDE SEQUENCE</scope>
    <source>
        <strain evidence="1">HUAS 14-6</strain>
        <plasmid evidence="1">punmamed2</plasmid>
    </source>
</reference>
<keyword evidence="2" id="KW-1185">Reference proteome</keyword>
<evidence type="ECO:0000313" key="1">
    <source>
        <dbReference type="EMBL" id="UXY40411.1"/>
    </source>
</evidence>
<evidence type="ECO:0000313" key="2">
    <source>
        <dbReference type="Proteomes" id="UP001060733"/>
    </source>
</evidence>
<keyword evidence="1" id="KW-0614">Plasmid</keyword>
<dbReference type="Proteomes" id="UP001060733">
    <property type="component" value="Plasmid punmamed2"/>
</dbReference>
<sequence>MHPTTQVRDLLRPFLMGLHDFGAEVLGEHDWVEVVGLEASPHKGSYLLEAELFGRGRTRGVTDIGPRGEHWKVRLDCKDHLSHGFFQDPPAWEDVRAAGNGLTLQLKLWWDTHPPGGGRSADRLA</sequence>
<protein>
    <submittedName>
        <fullName evidence="1">Uncharacterized protein</fullName>
    </submittedName>
</protein>
<organism evidence="1 2">
    <name type="scientific">Streptomyces albidocamelliae</name>
    <dbReference type="NCBI Taxonomy" id="2981135"/>
    <lineage>
        <taxon>Bacteria</taxon>
        <taxon>Bacillati</taxon>
        <taxon>Actinomycetota</taxon>
        <taxon>Actinomycetes</taxon>
        <taxon>Kitasatosporales</taxon>
        <taxon>Streptomycetaceae</taxon>
        <taxon>Streptomyces</taxon>
    </lineage>
</organism>